<evidence type="ECO:0000313" key="3">
    <source>
        <dbReference type="Proteomes" id="UP000196531"/>
    </source>
</evidence>
<sequence>MKKLVSIAAIVLVSITSVSAVNVADKSGEVLDCKIKSLLNADGTYSYREIGPETKLAFSEQRVESCPMNLIHAHTMLDHKRVMYLRTFDESSCSYYANTGLSFTCFKK</sequence>
<accession>A0A1Y5F2Z6</accession>
<reference evidence="3" key="1">
    <citation type="journal article" date="2017" name="Proc. Natl. Acad. Sci. U.S.A.">
        <title>Simulation of Deepwater Horizon oil plume reveals substrate specialization within a complex community of hydrocarbon-degraders.</title>
        <authorList>
            <person name="Hu P."/>
            <person name="Dubinsky E.A."/>
            <person name="Probst A.J."/>
            <person name="Wang J."/>
            <person name="Sieber C.M.K."/>
            <person name="Tom L.M."/>
            <person name="Gardinali P."/>
            <person name="Banfield J.F."/>
            <person name="Atlas R.M."/>
            <person name="Andersen G.L."/>
        </authorList>
    </citation>
    <scope>NUCLEOTIDE SEQUENCE [LARGE SCALE GENOMIC DNA]</scope>
</reference>
<keyword evidence="1" id="KW-0732">Signal</keyword>
<dbReference type="Proteomes" id="UP000196531">
    <property type="component" value="Unassembled WGS sequence"/>
</dbReference>
<proteinExistence type="predicted"/>
<gene>
    <name evidence="2" type="ORF">A9Q84_18255</name>
</gene>
<dbReference type="AlphaFoldDB" id="A0A1Y5F2Z6"/>
<name>A0A1Y5F2Z6_9BACT</name>
<dbReference type="EMBL" id="MAAO01000012">
    <property type="protein sequence ID" value="OUR94056.1"/>
    <property type="molecule type" value="Genomic_DNA"/>
</dbReference>
<evidence type="ECO:0000313" key="2">
    <source>
        <dbReference type="EMBL" id="OUR94056.1"/>
    </source>
</evidence>
<comment type="caution">
    <text evidence="2">The sequence shown here is derived from an EMBL/GenBank/DDBJ whole genome shotgun (WGS) entry which is preliminary data.</text>
</comment>
<organism evidence="2 3">
    <name type="scientific">Halobacteriovorax marinus</name>
    <dbReference type="NCBI Taxonomy" id="97084"/>
    <lineage>
        <taxon>Bacteria</taxon>
        <taxon>Pseudomonadati</taxon>
        <taxon>Bdellovibrionota</taxon>
        <taxon>Bacteriovoracia</taxon>
        <taxon>Bacteriovoracales</taxon>
        <taxon>Halobacteriovoraceae</taxon>
        <taxon>Halobacteriovorax</taxon>
    </lineage>
</organism>
<feature type="chain" id="PRO_5012848065" description="Secreted protein" evidence="1">
    <location>
        <begin position="21"/>
        <end position="108"/>
    </location>
</feature>
<feature type="signal peptide" evidence="1">
    <location>
        <begin position="1"/>
        <end position="20"/>
    </location>
</feature>
<evidence type="ECO:0000256" key="1">
    <source>
        <dbReference type="SAM" id="SignalP"/>
    </source>
</evidence>
<protein>
    <recommendedName>
        <fullName evidence="4">Secreted protein</fullName>
    </recommendedName>
</protein>
<evidence type="ECO:0008006" key="4">
    <source>
        <dbReference type="Google" id="ProtNLM"/>
    </source>
</evidence>